<dbReference type="AlphaFoldDB" id="A0A843U0T9"/>
<sequence>MTMLGNIIRARSGPWEEHLKGYNSRGSNDLGESDDDHTHMDGNEDDERSAINKFNHEKQIVGHTARSKSFAMIREEVRKKRDDARNPSRAELFSITHTRKDGYPVNEESARVMSLLQEESSLAKNTSPRSMKDDLLSQVLGKDKPGRIRMLGLGPTPSSVYGPVPTRAQPLQMAHEDNASPSICSSASSREVQYYHNVQRGSKKRGRNDDILNAQGKAMVYLKSFKKSLVNVALATIESKDPLKKVGGCDLGYEYWEVAMNVTLVHNEPLPRPYAQFKTIGDAIGATIAWPFTLVTRAEE</sequence>
<dbReference type="EMBL" id="NMUH01000335">
    <property type="protein sequence ID" value="MQL77171.1"/>
    <property type="molecule type" value="Genomic_DNA"/>
</dbReference>
<dbReference type="Proteomes" id="UP000652761">
    <property type="component" value="Unassembled WGS sequence"/>
</dbReference>
<protein>
    <recommendedName>
        <fullName evidence="2">Transposase Tnp1/En/Spm-like domain-containing protein</fullName>
    </recommendedName>
</protein>
<feature type="compositionally biased region" description="Basic and acidic residues" evidence="1">
    <location>
        <begin position="36"/>
        <end position="46"/>
    </location>
</feature>
<proteinExistence type="predicted"/>
<evidence type="ECO:0000313" key="4">
    <source>
        <dbReference type="Proteomes" id="UP000652761"/>
    </source>
</evidence>
<evidence type="ECO:0000256" key="1">
    <source>
        <dbReference type="SAM" id="MobiDB-lite"/>
    </source>
</evidence>
<organism evidence="3 4">
    <name type="scientific">Colocasia esculenta</name>
    <name type="common">Wild taro</name>
    <name type="synonym">Arum esculentum</name>
    <dbReference type="NCBI Taxonomy" id="4460"/>
    <lineage>
        <taxon>Eukaryota</taxon>
        <taxon>Viridiplantae</taxon>
        <taxon>Streptophyta</taxon>
        <taxon>Embryophyta</taxon>
        <taxon>Tracheophyta</taxon>
        <taxon>Spermatophyta</taxon>
        <taxon>Magnoliopsida</taxon>
        <taxon>Liliopsida</taxon>
        <taxon>Araceae</taxon>
        <taxon>Aroideae</taxon>
        <taxon>Colocasieae</taxon>
        <taxon>Colocasia</taxon>
    </lineage>
</organism>
<dbReference type="Pfam" id="PF03004">
    <property type="entry name" value="Transposase_24"/>
    <property type="match status" value="1"/>
</dbReference>
<gene>
    <name evidence="3" type="ORF">Taro_009583</name>
</gene>
<keyword evidence="4" id="KW-1185">Reference proteome</keyword>
<feature type="domain" description="Transposase Tnp1/En/Spm-like" evidence="2">
    <location>
        <begin position="220"/>
        <end position="284"/>
    </location>
</feature>
<name>A0A843U0T9_COLES</name>
<accession>A0A843U0T9</accession>
<reference evidence="3" key="1">
    <citation type="submission" date="2017-07" db="EMBL/GenBank/DDBJ databases">
        <title>Taro Niue Genome Assembly and Annotation.</title>
        <authorList>
            <person name="Atibalentja N."/>
            <person name="Keating K."/>
            <person name="Fields C.J."/>
        </authorList>
    </citation>
    <scope>NUCLEOTIDE SEQUENCE</scope>
    <source>
        <strain evidence="3">Niue_2</strain>
        <tissue evidence="3">Leaf</tissue>
    </source>
</reference>
<dbReference type="OrthoDB" id="694021at2759"/>
<evidence type="ECO:0000313" key="3">
    <source>
        <dbReference type="EMBL" id="MQL77171.1"/>
    </source>
</evidence>
<feature type="region of interest" description="Disordered" evidence="1">
    <location>
        <begin position="17"/>
        <end position="46"/>
    </location>
</feature>
<comment type="caution">
    <text evidence="3">The sequence shown here is derived from an EMBL/GenBank/DDBJ whole genome shotgun (WGS) entry which is preliminary data.</text>
</comment>
<dbReference type="InterPro" id="IPR004264">
    <property type="entry name" value="Transposase_23"/>
</dbReference>
<dbReference type="Pfam" id="PF03017">
    <property type="entry name" value="Transposase_23"/>
    <property type="match status" value="1"/>
</dbReference>
<dbReference type="InterPro" id="IPR004252">
    <property type="entry name" value="Probable_transposase_24"/>
</dbReference>
<evidence type="ECO:0000259" key="2">
    <source>
        <dbReference type="Pfam" id="PF03017"/>
    </source>
</evidence>